<evidence type="ECO:0000256" key="3">
    <source>
        <dbReference type="ARBA" id="ARBA00007186"/>
    </source>
</evidence>
<proteinExistence type="inferred from homology"/>
<evidence type="ECO:0000313" key="11">
    <source>
        <dbReference type="Proteomes" id="UP000054248"/>
    </source>
</evidence>
<feature type="domain" description="Alpha-L-arabinofuranosidase C-terminal" evidence="9">
    <location>
        <begin position="214"/>
        <end position="437"/>
    </location>
</feature>
<evidence type="ECO:0000256" key="8">
    <source>
        <dbReference type="ARBA" id="ARBA00037415"/>
    </source>
</evidence>
<dbReference type="InterPro" id="IPR013780">
    <property type="entry name" value="Glyco_hydro_b"/>
</dbReference>
<dbReference type="EC" id="3.2.1.55" evidence="4"/>
<comment type="function">
    <text evidence="8">Alpha-L-arabinofuranosidase involved in the degradation of arabinoxylan, a major component of plant hemicellulose. Acts only on small linear 1,5-alpha-linked L-arabinofuranosyl oligosaccharides.</text>
</comment>
<dbReference type="UniPathway" id="UPA00667"/>
<gene>
    <name evidence="10" type="ORF">M407DRAFT_21335</name>
</gene>
<evidence type="ECO:0000256" key="5">
    <source>
        <dbReference type="ARBA" id="ARBA00022801"/>
    </source>
</evidence>
<reference evidence="11" key="2">
    <citation type="submission" date="2015-01" db="EMBL/GenBank/DDBJ databases">
        <title>Evolutionary Origins and Diversification of the Mycorrhizal Mutualists.</title>
        <authorList>
            <consortium name="DOE Joint Genome Institute"/>
            <consortium name="Mycorrhizal Genomics Consortium"/>
            <person name="Kohler A."/>
            <person name="Kuo A."/>
            <person name="Nagy L.G."/>
            <person name="Floudas D."/>
            <person name="Copeland A."/>
            <person name="Barry K.W."/>
            <person name="Cichocki N."/>
            <person name="Veneault-Fourrey C."/>
            <person name="LaButti K."/>
            <person name="Lindquist E.A."/>
            <person name="Lipzen A."/>
            <person name="Lundell T."/>
            <person name="Morin E."/>
            <person name="Murat C."/>
            <person name="Riley R."/>
            <person name="Ohm R."/>
            <person name="Sun H."/>
            <person name="Tunlid A."/>
            <person name="Henrissat B."/>
            <person name="Grigoriev I.V."/>
            <person name="Hibbett D.S."/>
            <person name="Martin F."/>
        </authorList>
    </citation>
    <scope>NUCLEOTIDE SEQUENCE [LARGE SCALE GENOMIC DNA]</scope>
    <source>
        <strain evidence="11">MUT 4182</strain>
    </source>
</reference>
<dbReference type="InterPro" id="IPR010720">
    <property type="entry name" value="Alpha-L-AF_C"/>
</dbReference>
<dbReference type="AlphaFoldDB" id="A0A0C3QEI1"/>
<evidence type="ECO:0000256" key="7">
    <source>
        <dbReference type="ARBA" id="ARBA00023295"/>
    </source>
</evidence>
<sequence>MSIPGGNSYRWKDGIGPKELRPRRPELAWGSEESNQFGTDEFIRWCRDASVEPYICLNMGTRALEDALDWVEYCNGTGNTYWANKRRENSGAHAPYNVKYWGLGNEMYGPWAINNLTAEECTRKAQQWAHALKLVDPSITLISSGQNGYNLWDATLLQGLAKFVTRSKRRKDYERRVFGTEAAEKGVQITRSLIELARIENGPEKTNPIKISFDEWDHGTRRRNVWMFVAPVFRLIRVLRQEHYDLTDCLAMASWFNVFIRNAGIIAMANNTELANAITPILTAPNQLLKQTTFYPYYLFSTHMRRAIDSPSLSLDVHVDSPSYAGETLPTWIGGLRGDRSHIRTPRCKWIDTSAVFISSSEGAKIVVNRHLMAGANVDINLMGYTGGREYAIYSIYHPSIDATNTFENPNVVTVNETRCNWEKAKDKIRVVVKEHSFVKLVMPVKQL</sequence>
<evidence type="ECO:0000313" key="10">
    <source>
        <dbReference type="EMBL" id="KIO29600.1"/>
    </source>
</evidence>
<organism evidence="10 11">
    <name type="scientific">Tulasnella calospora MUT 4182</name>
    <dbReference type="NCBI Taxonomy" id="1051891"/>
    <lineage>
        <taxon>Eukaryota</taxon>
        <taxon>Fungi</taxon>
        <taxon>Dikarya</taxon>
        <taxon>Basidiomycota</taxon>
        <taxon>Agaricomycotina</taxon>
        <taxon>Agaricomycetes</taxon>
        <taxon>Cantharellales</taxon>
        <taxon>Tulasnellaceae</taxon>
        <taxon>Tulasnella</taxon>
    </lineage>
</organism>
<keyword evidence="5" id="KW-0378">Hydrolase</keyword>
<dbReference type="GO" id="GO:0031222">
    <property type="term" value="P:arabinan catabolic process"/>
    <property type="evidence" value="ECO:0007669"/>
    <property type="project" value="UniProtKB-UniPathway"/>
</dbReference>
<comment type="similarity">
    <text evidence="3">Belongs to the glycosyl hydrolase 51 family.</text>
</comment>
<dbReference type="GO" id="GO:0046556">
    <property type="term" value="F:alpha-L-arabinofuranosidase activity"/>
    <property type="evidence" value="ECO:0007669"/>
    <property type="project" value="UniProtKB-EC"/>
</dbReference>
<protein>
    <recommendedName>
        <fullName evidence="4">non-reducing end alpha-L-arabinofuranosidase</fullName>
        <ecNumber evidence="4">3.2.1.55</ecNumber>
    </recommendedName>
</protein>
<evidence type="ECO:0000256" key="6">
    <source>
        <dbReference type="ARBA" id="ARBA00023277"/>
    </source>
</evidence>
<dbReference type="SMART" id="SM00813">
    <property type="entry name" value="Alpha-L-AF_C"/>
    <property type="match status" value="1"/>
</dbReference>
<dbReference type="Proteomes" id="UP000054248">
    <property type="component" value="Unassembled WGS sequence"/>
</dbReference>
<dbReference type="PANTHER" id="PTHR43576">
    <property type="entry name" value="ALPHA-L-ARABINOFURANOSIDASE C-RELATED"/>
    <property type="match status" value="1"/>
</dbReference>
<evidence type="ECO:0000256" key="4">
    <source>
        <dbReference type="ARBA" id="ARBA00012670"/>
    </source>
</evidence>
<dbReference type="Pfam" id="PF22848">
    <property type="entry name" value="ASD1_dom"/>
    <property type="match status" value="1"/>
</dbReference>
<dbReference type="InterPro" id="IPR017853">
    <property type="entry name" value="GH"/>
</dbReference>
<keyword evidence="6" id="KW-0119">Carbohydrate metabolism</keyword>
<name>A0A0C3QEI1_9AGAM</name>
<dbReference type="HOGENOM" id="CLU_017810_1_0_1"/>
<comment type="catalytic activity">
    <reaction evidence="1">
        <text>Hydrolysis of terminal non-reducing alpha-L-arabinofuranoside residues in alpha-L-arabinosides.</text>
        <dbReference type="EC" id="3.2.1.55"/>
    </reaction>
</comment>
<evidence type="ECO:0000256" key="2">
    <source>
        <dbReference type="ARBA" id="ARBA00004834"/>
    </source>
</evidence>
<accession>A0A0C3QEI1</accession>
<dbReference type="InterPro" id="IPR055235">
    <property type="entry name" value="ASD1_cat"/>
</dbReference>
<keyword evidence="7" id="KW-0326">Glycosidase</keyword>
<comment type="pathway">
    <text evidence="2">Glycan metabolism; L-arabinan degradation.</text>
</comment>
<dbReference type="Gene3D" id="3.20.20.80">
    <property type="entry name" value="Glycosidases"/>
    <property type="match status" value="1"/>
</dbReference>
<keyword evidence="11" id="KW-1185">Reference proteome</keyword>
<reference evidence="10 11" key="1">
    <citation type="submission" date="2014-04" db="EMBL/GenBank/DDBJ databases">
        <authorList>
            <consortium name="DOE Joint Genome Institute"/>
            <person name="Kuo A."/>
            <person name="Girlanda M."/>
            <person name="Perotto S."/>
            <person name="Kohler A."/>
            <person name="Nagy L.G."/>
            <person name="Floudas D."/>
            <person name="Copeland A."/>
            <person name="Barry K.W."/>
            <person name="Cichocki N."/>
            <person name="Veneault-Fourrey C."/>
            <person name="LaButti K."/>
            <person name="Lindquist E.A."/>
            <person name="Lipzen A."/>
            <person name="Lundell T."/>
            <person name="Morin E."/>
            <person name="Murat C."/>
            <person name="Sun H."/>
            <person name="Tunlid A."/>
            <person name="Henrissat B."/>
            <person name="Grigoriev I.V."/>
            <person name="Hibbett D.S."/>
            <person name="Martin F."/>
            <person name="Nordberg H.P."/>
            <person name="Cantor M.N."/>
            <person name="Hua S.X."/>
        </authorList>
    </citation>
    <scope>NUCLEOTIDE SEQUENCE [LARGE SCALE GENOMIC DNA]</scope>
    <source>
        <strain evidence="10 11">MUT 4182</strain>
    </source>
</reference>
<dbReference type="SUPFAM" id="SSF51445">
    <property type="entry name" value="(Trans)glycosidases"/>
    <property type="match status" value="1"/>
</dbReference>
<dbReference type="OrthoDB" id="3032304at2759"/>
<dbReference type="GO" id="GO:0046373">
    <property type="term" value="P:L-arabinose metabolic process"/>
    <property type="evidence" value="ECO:0007669"/>
    <property type="project" value="InterPro"/>
</dbReference>
<dbReference type="Pfam" id="PF06964">
    <property type="entry name" value="Alpha-L-AF_C"/>
    <property type="match status" value="1"/>
</dbReference>
<dbReference type="Gene3D" id="2.60.40.1180">
    <property type="entry name" value="Golgi alpha-mannosidase II"/>
    <property type="match status" value="1"/>
</dbReference>
<dbReference type="PANTHER" id="PTHR43576:SF3">
    <property type="entry name" value="ALPHA-L-ARABINOFURANOSIDASE C"/>
    <property type="match status" value="1"/>
</dbReference>
<dbReference type="STRING" id="1051891.A0A0C3QEI1"/>
<dbReference type="SUPFAM" id="SSF51011">
    <property type="entry name" value="Glycosyl hydrolase domain"/>
    <property type="match status" value="1"/>
</dbReference>
<evidence type="ECO:0000256" key="1">
    <source>
        <dbReference type="ARBA" id="ARBA00001462"/>
    </source>
</evidence>
<dbReference type="EMBL" id="KN822981">
    <property type="protein sequence ID" value="KIO29600.1"/>
    <property type="molecule type" value="Genomic_DNA"/>
</dbReference>
<evidence type="ECO:0000259" key="9">
    <source>
        <dbReference type="SMART" id="SM00813"/>
    </source>
</evidence>